<dbReference type="EMBL" id="MU394316">
    <property type="protein sequence ID" value="KAI6086404.1"/>
    <property type="molecule type" value="Genomic_DNA"/>
</dbReference>
<sequence>MSSKLEAKAAFEATLAGFFYRQFTKPLPLPTNIKLTDQVAIVTGSNTGLGFESCRQLLKLGLSHLIMGVRSPAKGDEAADLLRREFPDAMISVWIVDMQSYDSIQAFAGQCATLPRIDITILNAALMKISYTSVPDTGHELTVQVNYISTVLLAILLLPILKSKKTSSAQRPPVLSIVGSDLAYRVNIDTKGPVFQQFDESKSYSQFLWYGRSKLLLALFFSKLCDFVDADDVIINMPNPGTTKGTAFFREFSTFAGKMVGVLQFLFARPVDVGATTYIDAAVSRGKESHGSFLSDWAIKPYPLIWYTTEGIEFMEKLWEETLEELSFVDALKTIEDIRTLQ</sequence>
<protein>
    <submittedName>
        <fullName evidence="1">Short-chain dehydrogenase/reductase family protein</fullName>
    </submittedName>
</protein>
<evidence type="ECO:0000313" key="2">
    <source>
        <dbReference type="Proteomes" id="UP001497680"/>
    </source>
</evidence>
<reference evidence="1 2" key="1">
    <citation type="journal article" date="2022" name="New Phytol.">
        <title>Ecological generalism drives hyperdiversity of secondary metabolite gene clusters in xylarialean endophytes.</title>
        <authorList>
            <person name="Franco M.E.E."/>
            <person name="Wisecaver J.H."/>
            <person name="Arnold A.E."/>
            <person name="Ju Y.M."/>
            <person name="Slot J.C."/>
            <person name="Ahrendt S."/>
            <person name="Moore L.P."/>
            <person name="Eastman K.E."/>
            <person name="Scott K."/>
            <person name="Konkel Z."/>
            <person name="Mondo S.J."/>
            <person name="Kuo A."/>
            <person name="Hayes R.D."/>
            <person name="Haridas S."/>
            <person name="Andreopoulos B."/>
            <person name="Riley R."/>
            <person name="LaButti K."/>
            <person name="Pangilinan J."/>
            <person name="Lipzen A."/>
            <person name="Amirebrahimi M."/>
            <person name="Yan J."/>
            <person name="Adam C."/>
            <person name="Keymanesh K."/>
            <person name="Ng V."/>
            <person name="Louie K."/>
            <person name="Northen T."/>
            <person name="Drula E."/>
            <person name="Henrissat B."/>
            <person name="Hsieh H.M."/>
            <person name="Youens-Clark K."/>
            <person name="Lutzoni F."/>
            <person name="Miadlikowska J."/>
            <person name="Eastwood D.C."/>
            <person name="Hamelin R.C."/>
            <person name="Grigoriev I.V."/>
            <person name="U'Ren J.M."/>
        </authorList>
    </citation>
    <scope>NUCLEOTIDE SEQUENCE [LARGE SCALE GENOMIC DNA]</scope>
    <source>
        <strain evidence="1 2">ER1909</strain>
    </source>
</reference>
<dbReference type="Proteomes" id="UP001497680">
    <property type="component" value="Unassembled WGS sequence"/>
</dbReference>
<gene>
    <name evidence="1" type="ORF">F4821DRAFT_238651</name>
</gene>
<accession>A0ACC0D0Z7</accession>
<keyword evidence="2" id="KW-1185">Reference proteome</keyword>
<organism evidence="1 2">
    <name type="scientific">Hypoxylon rubiginosum</name>
    <dbReference type="NCBI Taxonomy" id="110542"/>
    <lineage>
        <taxon>Eukaryota</taxon>
        <taxon>Fungi</taxon>
        <taxon>Dikarya</taxon>
        <taxon>Ascomycota</taxon>
        <taxon>Pezizomycotina</taxon>
        <taxon>Sordariomycetes</taxon>
        <taxon>Xylariomycetidae</taxon>
        <taxon>Xylariales</taxon>
        <taxon>Hypoxylaceae</taxon>
        <taxon>Hypoxylon</taxon>
    </lineage>
</organism>
<evidence type="ECO:0000313" key="1">
    <source>
        <dbReference type="EMBL" id="KAI6086404.1"/>
    </source>
</evidence>
<proteinExistence type="predicted"/>
<comment type="caution">
    <text evidence="1">The sequence shown here is derived from an EMBL/GenBank/DDBJ whole genome shotgun (WGS) entry which is preliminary data.</text>
</comment>
<name>A0ACC0D0Z7_9PEZI</name>